<evidence type="ECO:0000256" key="1">
    <source>
        <dbReference type="SAM" id="MobiDB-lite"/>
    </source>
</evidence>
<comment type="caution">
    <text evidence="2">The sequence shown here is derived from an EMBL/GenBank/DDBJ whole genome shotgun (WGS) entry which is preliminary data.</text>
</comment>
<dbReference type="OrthoDB" id="5831400at2759"/>
<dbReference type="Proteomes" id="UP001152747">
    <property type="component" value="Unassembled WGS sequence"/>
</dbReference>
<gene>
    <name evidence="2" type="ORF">CAMP_LOCUS11529</name>
</gene>
<dbReference type="EMBL" id="CANHGI010000004">
    <property type="protein sequence ID" value="CAI5448892.1"/>
    <property type="molecule type" value="Genomic_DNA"/>
</dbReference>
<feature type="region of interest" description="Disordered" evidence="1">
    <location>
        <begin position="61"/>
        <end position="80"/>
    </location>
</feature>
<name>A0A9P1IPL3_9PELO</name>
<proteinExistence type="predicted"/>
<sequence length="459" mass="53979">MFCFLHLPYHANSTVNIRKSNSTQIIRRRLFEFYEMGPNNADLPSSFRRLLFRRSHSEPIKRSISEENEPASSRTDPEWSMTIDSISLQSSYLEYQKRRKNRLRKQENQKSVNTTTSSNSDLMKINEMNQLDLKFESDSSTSNELSSSMAKEISYEDEIRNFVENVILEPISNIFADPFESDEKKSRTEQWVEAVSPNKILSDETENLDLMNKKMKLEKQKTVDSLISSTVSQSSLIKSSFKQNLQEAVETQSQIDVNEVDKFWDYLYDKNLDSISPNSKKVQEEIEERSQSNLADIHMEIANSSLSNMTEKNREIEEIEERPEDYFMVQQIAKTRNISSQTSFYSAKNQNRNRFYTSHVFANQMFNSLKILLIERDRAKIGLDRLPNRILQELSEKANYSQARYRFTMEQNKERLDRRIDEIWRKLRKESIDDPEIRDFINVSSSEQLTMNATRNLPL</sequence>
<protein>
    <submittedName>
        <fullName evidence="2">Uncharacterized protein</fullName>
    </submittedName>
</protein>
<reference evidence="2" key="1">
    <citation type="submission" date="2022-11" db="EMBL/GenBank/DDBJ databases">
        <authorList>
            <person name="Kikuchi T."/>
        </authorList>
    </citation>
    <scope>NUCLEOTIDE SEQUENCE</scope>
    <source>
        <strain evidence="2">PS1010</strain>
    </source>
</reference>
<evidence type="ECO:0000313" key="2">
    <source>
        <dbReference type="EMBL" id="CAI5448892.1"/>
    </source>
</evidence>
<feature type="compositionally biased region" description="Polar residues" evidence="1">
    <location>
        <begin position="109"/>
        <end position="121"/>
    </location>
</feature>
<evidence type="ECO:0000313" key="3">
    <source>
        <dbReference type="Proteomes" id="UP001152747"/>
    </source>
</evidence>
<feature type="region of interest" description="Disordered" evidence="1">
    <location>
        <begin position="99"/>
        <end position="123"/>
    </location>
</feature>
<organism evidence="2 3">
    <name type="scientific">Caenorhabditis angaria</name>
    <dbReference type="NCBI Taxonomy" id="860376"/>
    <lineage>
        <taxon>Eukaryota</taxon>
        <taxon>Metazoa</taxon>
        <taxon>Ecdysozoa</taxon>
        <taxon>Nematoda</taxon>
        <taxon>Chromadorea</taxon>
        <taxon>Rhabditida</taxon>
        <taxon>Rhabditina</taxon>
        <taxon>Rhabditomorpha</taxon>
        <taxon>Rhabditoidea</taxon>
        <taxon>Rhabditidae</taxon>
        <taxon>Peloderinae</taxon>
        <taxon>Caenorhabditis</taxon>
    </lineage>
</organism>
<dbReference type="AlphaFoldDB" id="A0A9P1IPL3"/>
<keyword evidence="3" id="KW-1185">Reference proteome</keyword>
<accession>A0A9P1IPL3</accession>